<dbReference type="Gene3D" id="3.20.20.80">
    <property type="entry name" value="Glycosidases"/>
    <property type="match status" value="2"/>
</dbReference>
<dbReference type="SUPFAM" id="SSF51445">
    <property type="entry name" value="(Trans)glycosidases"/>
    <property type="match status" value="1"/>
</dbReference>
<dbReference type="InterPro" id="IPR013780">
    <property type="entry name" value="Glyco_hydro_b"/>
</dbReference>
<accession>A0ABR2ILJ7</accession>
<dbReference type="Proteomes" id="UP001470230">
    <property type="component" value="Unassembled WGS sequence"/>
</dbReference>
<dbReference type="Pfam" id="PF00128">
    <property type="entry name" value="Alpha-amylase"/>
    <property type="match status" value="1"/>
</dbReference>
<dbReference type="PANTHER" id="PTHR10357:SF205">
    <property type="entry name" value="O-GLYCOSYL HYDROLASE FAMILY 13"/>
    <property type="match status" value="1"/>
</dbReference>
<name>A0ABR2ILJ7_9EUKA</name>
<comment type="caution">
    <text evidence="2">The sequence shown here is derived from an EMBL/GenBank/DDBJ whole genome shotgun (WGS) entry which is preliminary data.</text>
</comment>
<organism evidence="2 3">
    <name type="scientific">Tritrichomonas musculus</name>
    <dbReference type="NCBI Taxonomy" id="1915356"/>
    <lineage>
        <taxon>Eukaryota</taxon>
        <taxon>Metamonada</taxon>
        <taxon>Parabasalia</taxon>
        <taxon>Tritrichomonadida</taxon>
        <taxon>Tritrichomonadidae</taxon>
        <taxon>Tritrichomonas</taxon>
    </lineage>
</organism>
<keyword evidence="3" id="KW-1185">Reference proteome</keyword>
<dbReference type="CDD" id="cd11349">
    <property type="entry name" value="AmyAc_3"/>
    <property type="match status" value="1"/>
</dbReference>
<reference evidence="2 3" key="1">
    <citation type="submission" date="2024-04" db="EMBL/GenBank/DDBJ databases">
        <title>Tritrichomonas musculus Genome.</title>
        <authorList>
            <person name="Alves-Ferreira E."/>
            <person name="Grigg M."/>
            <person name="Lorenzi H."/>
            <person name="Galac M."/>
        </authorList>
    </citation>
    <scope>NUCLEOTIDE SEQUENCE [LARGE SCALE GENOMIC DNA]</scope>
    <source>
        <strain evidence="2 3">EAF2021</strain>
    </source>
</reference>
<dbReference type="EMBL" id="JAPFFF010000016">
    <property type="protein sequence ID" value="KAK8865213.1"/>
    <property type="molecule type" value="Genomic_DNA"/>
</dbReference>
<dbReference type="SMART" id="SM00642">
    <property type="entry name" value="Aamy"/>
    <property type="match status" value="1"/>
</dbReference>
<evidence type="ECO:0000313" key="3">
    <source>
        <dbReference type="Proteomes" id="UP001470230"/>
    </source>
</evidence>
<proteinExistence type="predicted"/>
<sequence length="556" mass="63582">MDKIIIYQVLPRLFGNRSRPCTPNGTIEENGCGKFNDFTPEVLQKIKKLGVTHVWYTACIRHATTTDYSSHGIPCQHPAVVKGKAGSGYAISDYYDVDPDLAIDVNHRMQEFESLIKRTHASGMKFILDFVPNHVARQYHSIAKPANVKDLGEDDDKSVHFSPNNNFYYFPNQQLVLPESLRNIKNEKGEVYSELPAKATGNDRFCPTPDCNDWYEAIKFNYGIDYCDNRSLHFDPPPNTWVKMTEILLYWASKGIDGFRCDMAEMVPAQFWAYATSRVKKAHPGFIFIGEVYDPSQYRNFIASGFDYLYDKVGMYDYLRGALTHYCNTQEITYRWESTSDIWGHMLYFLENHDEQRIGSDFFAGDCRKAVPALAIEILMNTNPVMIYAGQEFGERGMDSEGYSGRDGRTTIFDYWSPEALRNGYYNPKGLTKDQVDLYDNYTKICSLARTEKAVSQGSFFDLLYVNGHLNVRQYPFLRKKDDDLLLVVANFDDNAVSVDVNIPKAAIEYMNIATGKYKATDLLSNYSVEFEIQNDAPVHVDIPSYKAIALKLKHI</sequence>
<dbReference type="Gene3D" id="2.60.40.1180">
    <property type="entry name" value="Golgi alpha-mannosidase II"/>
    <property type="match status" value="1"/>
</dbReference>
<evidence type="ECO:0000313" key="2">
    <source>
        <dbReference type="EMBL" id="KAK8865213.1"/>
    </source>
</evidence>
<dbReference type="InterPro" id="IPR017853">
    <property type="entry name" value="GH"/>
</dbReference>
<evidence type="ECO:0000259" key="1">
    <source>
        <dbReference type="SMART" id="SM00642"/>
    </source>
</evidence>
<dbReference type="InterPro" id="IPR006047">
    <property type="entry name" value="GH13_cat_dom"/>
</dbReference>
<protein>
    <submittedName>
        <fullName evidence="2">Alpha amylase, catalytic domain protein</fullName>
    </submittedName>
</protein>
<dbReference type="SUPFAM" id="SSF51011">
    <property type="entry name" value="Glycosyl hydrolase domain"/>
    <property type="match status" value="1"/>
</dbReference>
<dbReference type="PANTHER" id="PTHR10357">
    <property type="entry name" value="ALPHA-AMYLASE FAMILY MEMBER"/>
    <property type="match status" value="1"/>
</dbReference>
<feature type="domain" description="Glycosyl hydrolase family 13 catalytic" evidence="1">
    <location>
        <begin position="8"/>
        <end position="422"/>
    </location>
</feature>
<gene>
    <name evidence="2" type="ORF">M9Y10_010751</name>
</gene>